<organism evidence="1">
    <name type="scientific">freshwater metagenome</name>
    <dbReference type="NCBI Taxonomy" id="449393"/>
    <lineage>
        <taxon>unclassified sequences</taxon>
        <taxon>metagenomes</taxon>
        <taxon>ecological metagenomes</taxon>
    </lineage>
</organism>
<proteinExistence type="predicted"/>
<name>A0A6J6HWR9_9ZZZZ</name>
<gene>
    <name evidence="1" type="ORF">UFOPK1856_00799</name>
</gene>
<sequence length="159" mass="17643">MGAGKTTLGKLLASEFSCEYFDNDFEMTKRYGYSQDELSSMPVIALHEVESRYLADVLMQDAPFITGAAASVVDYPENRALLEANTAIYLHIPLEQVISRAGNTGVGRQALAHDAEKVLTERYLRRDPLYRAVAALTVDLTDQPQHDAEIISNFLQSQS</sequence>
<dbReference type="SUPFAM" id="SSF52540">
    <property type="entry name" value="P-loop containing nucleoside triphosphate hydrolases"/>
    <property type="match status" value="1"/>
</dbReference>
<evidence type="ECO:0000313" key="1">
    <source>
        <dbReference type="EMBL" id="CAB4617650.1"/>
    </source>
</evidence>
<dbReference type="EMBL" id="CAEZUV010000124">
    <property type="protein sequence ID" value="CAB4617650.1"/>
    <property type="molecule type" value="Genomic_DNA"/>
</dbReference>
<dbReference type="Pfam" id="PF01202">
    <property type="entry name" value="SKI"/>
    <property type="match status" value="1"/>
</dbReference>
<reference evidence="1" key="1">
    <citation type="submission" date="2020-05" db="EMBL/GenBank/DDBJ databases">
        <authorList>
            <person name="Chiriac C."/>
            <person name="Salcher M."/>
            <person name="Ghai R."/>
            <person name="Kavagutti S V."/>
        </authorList>
    </citation>
    <scope>NUCLEOTIDE SEQUENCE</scope>
</reference>
<dbReference type="InterPro" id="IPR031322">
    <property type="entry name" value="Shikimate/glucono_kinase"/>
</dbReference>
<dbReference type="Gene3D" id="3.40.50.300">
    <property type="entry name" value="P-loop containing nucleotide triphosphate hydrolases"/>
    <property type="match status" value="1"/>
</dbReference>
<dbReference type="AlphaFoldDB" id="A0A6J6HWR9"/>
<protein>
    <submittedName>
        <fullName evidence="1">Unannotated protein</fullName>
    </submittedName>
</protein>
<accession>A0A6J6HWR9</accession>
<dbReference type="InterPro" id="IPR027417">
    <property type="entry name" value="P-loop_NTPase"/>
</dbReference>